<keyword evidence="3" id="KW-1185">Reference proteome</keyword>
<comment type="caution">
    <text evidence="2">The sequence shown here is derived from an EMBL/GenBank/DDBJ whole genome shotgun (WGS) entry which is preliminary data.</text>
</comment>
<accession>A0A9P6EIZ6</accession>
<dbReference type="AlphaFoldDB" id="A0A9P6EIZ6"/>
<feature type="compositionally biased region" description="Acidic residues" evidence="1">
    <location>
        <begin position="465"/>
        <end position="475"/>
    </location>
</feature>
<feature type="compositionally biased region" description="Basic and acidic residues" evidence="1">
    <location>
        <begin position="613"/>
        <end position="623"/>
    </location>
</feature>
<evidence type="ECO:0000313" key="2">
    <source>
        <dbReference type="EMBL" id="KAF9529986.1"/>
    </source>
</evidence>
<proteinExistence type="predicted"/>
<feature type="compositionally biased region" description="Basic residues" evidence="1">
    <location>
        <begin position="504"/>
        <end position="525"/>
    </location>
</feature>
<dbReference type="Proteomes" id="UP000807306">
    <property type="component" value="Unassembled WGS sequence"/>
</dbReference>
<feature type="compositionally biased region" description="Basic and acidic residues" evidence="1">
    <location>
        <begin position="476"/>
        <end position="485"/>
    </location>
</feature>
<feature type="region of interest" description="Disordered" evidence="1">
    <location>
        <begin position="439"/>
        <end position="716"/>
    </location>
</feature>
<protein>
    <submittedName>
        <fullName evidence="2">Uncharacterized protein</fullName>
    </submittedName>
</protein>
<evidence type="ECO:0000313" key="3">
    <source>
        <dbReference type="Proteomes" id="UP000807306"/>
    </source>
</evidence>
<organism evidence="2 3">
    <name type="scientific">Crepidotus variabilis</name>
    <dbReference type="NCBI Taxonomy" id="179855"/>
    <lineage>
        <taxon>Eukaryota</taxon>
        <taxon>Fungi</taxon>
        <taxon>Dikarya</taxon>
        <taxon>Basidiomycota</taxon>
        <taxon>Agaricomycotina</taxon>
        <taxon>Agaricomycetes</taxon>
        <taxon>Agaricomycetidae</taxon>
        <taxon>Agaricales</taxon>
        <taxon>Agaricineae</taxon>
        <taxon>Crepidotaceae</taxon>
        <taxon>Crepidotus</taxon>
    </lineage>
</organism>
<gene>
    <name evidence="2" type="ORF">CPB83DRAFT_892919</name>
</gene>
<dbReference type="EMBL" id="MU157842">
    <property type="protein sequence ID" value="KAF9529986.1"/>
    <property type="molecule type" value="Genomic_DNA"/>
</dbReference>
<dbReference type="OrthoDB" id="3066480at2759"/>
<feature type="compositionally biased region" description="Low complexity" evidence="1">
    <location>
        <begin position="690"/>
        <end position="705"/>
    </location>
</feature>
<name>A0A9P6EIZ6_9AGAR</name>
<reference evidence="2" key="1">
    <citation type="submission" date="2020-11" db="EMBL/GenBank/DDBJ databases">
        <authorList>
            <consortium name="DOE Joint Genome Institute"/>
            <person name="Ahrendt S."/>
            <person name="Riley R."/>
            <person name="Andreopoulos W."/>
            <person name="Labutti K."/>
            <person name="Pangilinan J."/>
            <person name="Ruiz-Duenas F.J."/>
            <person name="Barrasa J.M."/>
            <person name="Sanchez-Garcia M."/>
            <person name="Camarero S."/>
            <person name="Miyauchi S."/>
            <person name="Serrano A."/>
            <person name="Linde D."/>
            <person name="Babiker R."/>
            <person name="Drula E."/>
            <person name="Ayuso-Fernandez I."/>
            <person name="Pacheco R."/>
            <person name="Padilla G."/>
            <person name="Ferreira P."/>
            <person name="Barriuso J."/>
            <person name="Kellner H."/>
            <person name="Castanera R."/>
            <person name="Alfaro M."/>
            <person name="Ramirez L."/>
            <person name="Pisabarro A.G."/>
            <person name="Kuo A."/>
            <person name="Tritt A."/>
            <person name="Lipzen A."/>
            <person name="He G."/>
            <person name="Yan M."/>
            <person name="Ng V."/>
            <person name="Cullen D."/>
            <person name="Martin F."/>
            <person name="Rosso M.-N."/>
            <person name="Henrissat B."/>
            <person name="Hibbett D."/>
            <person name="Martinez A.T."/>
            <person name="Grigoriev I.V."/>
        </authorList>
    </citation>
    <scope>NUCLEOTIDE SEQUENCE</scope>
    <source>
        <strain evidence="2">CBS 506.95</strain>
    </source>
</reference>
<evidence type="ECO:0000256" key="1">
    <source>
        <dbReference type="SAM" id="MobiDB-lite"/>
    </source>
</evidence>
<sequence length="771" mass="87125">MPQLENSPVHLSADEEIEVTTARVAEDDLESEGPPKYPIKEHWWKHKPDDVDLAITAGKTFVKKEWDIMRGFLDTFIETESKEKKTLLAEIILKVRCFWGNRFAKQLLDNNNVLKLEWHKKKLSICGYMRHRASRRTKFKLKGLSMRAPAATVIAHLYNDRIRKMMTERGDAEIGKWAKAQAAVRKQLTPAEWEEVETTQRQWEDMGVPVEVQKKTATTQGKRYCTLFDDFRWKRIGMRTLTLETHLNVAGERVYSIHDNGSRYRTLAGHSLKGFKEFDPAGAAAMEVAWCAYADYISKTETGKGVPQKEKPFIFEDVQVDSNSIPVVPAKGRKKALDLQQQICFFMNKHYALAKGVPKKKHQCPWGDIIASQGSETPFIGEEFLPPNFIIKEPSKYRKDECEELLRHWRPRDKAGDFGFRFSFLPGPNGAMLETQYPEPGTLPLPISPPTDFNELPSHDRTESEPEMEEIEIEEGTLKRNERALPHKQKQPRMYSSDEEAPAPKRRTKKTKGQGKRQGKTKKAKTVIPGSEEEDEEIPIRLTKGQRRAKASVRLYTGSDPESEEGNVRGGNGAVRRTQAGVKAAAGKPAIPDPLANRPDESESTDGEAAVQRLKDAILEIRQKHQQKKVPLAGPRKFPDGLPSPNMTHGGSREASVLESTELPRPRQKTVAVQSVKSSKPVARRIMGTLLPSPILTPSSSRPPSVEQDPDVLPGFPPLIRSTRTRVAAQPADAFFEGVEKRNRKQKILVEEQKRLKAMAKTNLLDRVAEE</sequence>